<comment type="function">
    <text evidence="8">Component of the signal peptidase complex (SPC) which catalyzes the cleavage of N-terminal signal sequences from nascent proteins as they are translocated into the lumen of the endoplasmic reticulum. Enhances the enzymatic activity of SPC and facilitates the interactions between different components of the translocation site.</text>
</comment>
<dbReference type="GeneID" id="34613274"/>
<organism evidence="10 11">
    <name type="scientific">Penicilliopsis zonata CBS 506.65</name>
    <dbReference type="NCBI Taxonomy" id="1073090"/>
    <lineage>
        <taxon>Eukaryota</taxon>
        <taxon>Fungi</taxon>
        <taxon>Dikarya</taxon>
        <taxon>Ascomycota</taxon>
        <taxon>Pezizomycotina</taxon>
        <taxon>Eurotiomycetes</taxon>
        <taxon>Eurotiomycetidae</taxon>
        <taxon>Eurotiales</taxon>
        <taxon>Aspergillaceae</taxon>
        <taxon>Penicilliopsis</taxon>
    </lineage>
</organism>
<dbReference type="GO" id="GO:0006465">
    <property type="term" value="P:signal peptide processing"/>
    <property type="evidence" value="ECO:0007669"/>
    <property type="project" value="InterPro"/>
</dbReference>
<dbReference type="InterPro" id="IPR009582">
    <property type="entry name" value="Spc2/SPCS2"/>
</dbReference>
<dbReference type="PANTHER" id="PTHR13085">
    <property type="entry name" value="MICROSOMAL SIGNAL PEPTIDASE 25 KDA SUBUNIT"/>
    <property type="match status" value="1"/>
</dbReference>
<sequence>MASLEAPKVPVYSVNDLKAATDDALVPYLTSLPPPYTFTQDHSKTNVRFAIGYSAVAIAAFTFYADRQLGWEATQSPWIIAAVTSYFVLNSLLTYWIWAVEGGEVFRGNRKTGETLTIRSSVTAHSPLYKLDVKYTSPSNKTLQEKNLETKFTNWFSADGVFHPKPFRTWLSKEIEVLQLAAKEQEKLSGGLSGQ</sequence>
<dbReference type="Pfam" id="PF06703">
    <property type="entry name" value="SPC25"/>
    <property type="match status" value="1"/>
</dbReference>
<protein>
    <recommendedName>
        <fullName evidence="3">Signal peptidase complex subunit 2</fullName>
    </recommendedName>
</protein>
<dbReference type="PANTHER" id="PTHR13085:SF0">
    <property type="entry name" value="SIGNAL PEPTIDASE COMPLEX SUBUNIT 2"/>
    <property type="match status" value="1"/>
</dbReference>
<evidence type="ECO:0000256" key="4">
    <source>
        <dbReference type="ARBA" id="ARBA00022692"/>
    </source>
</evidence>
<keyword evidence="11" id="KW-1185">Reference proteome</keyword>
<feature type="transmembrane region" description="Helical" evidence="9">
    <location>
        <begin position="77"/>
        <end position="98"/>
    </location>
</feature>
<dbReference type="GO" id="GO:0005787">
    <property type="term" value="C:signal peptidase complex"/>
    <property type="evidence" value="ECO:0007669"/>
    <property type="project" value="InterPro"/>
</dbReference>
<evidence type="ECO:0000313" key="11">
    <source>
        <dbReference type="Proteomes" id="UP000184188"/>
    </source>
</evidence>
<dbReference type="VEuPathDB" id="FungiDB:ASPZODRAFT_16707"/>
<dbReference type="EMBL" id="KV878343">
    <property type="protein sequence ID" value="OJJ46110.1"/>
    <property type="molecule type" value="Genomic_DNA"/>
</dbReference>
<keyword evidence="6 9" id="KW-1133">Transmembrane helix</keyword>
<comment type="subcellular location">
    <subcellularLocation>
        <location evidence="1">Endoplasmic reticulum membrane</location>
        <topology evidence="1">Multi-pass membrane protein</topology>
    </subcellularLocation>
</comment>
<evidence type="ECO:0000256" key="9">
    <source>
        <dbReference type="SAM" id="Phobius"/>
    </source>
</evidence>
<name>A0A1L9SFU7_9EURO</name>
<keyword evidence="7 9" id="KW-0472">Membrane</keyword>
<dbReference type="AlphaFoldDB" id="A0A1L9SFU7"/>
<dbReference type="OrthoDB" id="29558at2759"/>
<evidence type="ECO:0000256" key="1">
    <source>
        <dbReference type="ARBA" id="ARBA00004477"/>
    </source>
</evidence>
<evidence type="ECO:0000256" key="7">
    <source>
        <dbReference type="ARBA" id="ARBA00023136"/>
    </source>
</evidence>
<evidence type="ECO:0000256" key="6">
    <source>
        <dbReference type="ARBA" id="ARBA00022989"/>
    </source>
</evidence>
<accession>A0A1L9SFU7</accession>
<gene>
    <name evidence="10" type="ORF">ASPZODRAFT_16707</name>
</gene>
<comment type="similarity">
    <text evidence="2">Belongs to the SPCS2 family.</text>
</comment>
<keyword evidence="5" id="KW-0256">Endoplasmic reticulum</keyword>
<evidence type="ECO:0000256" key="5">
    <source>
        <dbReference type="ARBA" id="ARBA00022824"/>
    </source>
</evidence>
<keyword evidence="4 9" id="KW-0812">Transmembrane</keyword>
<evidence type="ECO:0000256" key="3">
    <source>
        <dbReference type="ARBA" id="ARBA00017057"/>
    </source>
</evidence>
<proteinExistence type="inferred from homology"/>
<evidence type="ECO:0000256" key="8">
    <source>
        <dbReference type="ARBA" id="ARBA00045608"/>
    </source>
</evidence>
<evidence type="ECO:0000313" key="10">
    <source>
        <dbReference type="EMBL" id="OJJ46110.1"/>
    </source>
</evidence>
<feature type="transmembrane region" description="Helical" evidence="9">
    <location>
        <begin position="47"/>
        <end position="65"/>
    </location>
</feature>
<reference evidence="11" key="1">
    <citation type="journal article" date="2017" name="Genome Biol.">
        <title>Comparative genomics reveals high biological diversity and specific adaptations in the industrially and medically important fungal genus Aspergillus.</title>
        <authorList>
            <person name="de Vries R.P."/>
            <person name="Riley R."/>
            <person name="Wiebenga A."/>
            <person name="Aguilar-Osorio G."/>
            <person name="Amillis S."/>
            <person name="Uchima C.A."/>
            <person name="Anderluh G."/>
            <person name="Asadollahi M."/>
            <person name="Askin M."/>
            <person name="Barry K."/>
            <person name="Battaglia E."/>
            <person name="Bayram O."/>
            <person name="Benocci T."/>
            <person name="Braus-Stromeyer S.A."/>
            <person name="Caldana C."/>
            <person name="Canovas D."/>
            <person name="Cerqueira G.C."/>
            <person name="Chen F."/>
            <person name="Chen W."/>
            <person name="Choi C."/>
            <person name="Clum A."/>
            <person name="Dos Santos R.A."/>
            <person name="Damasio A.R."/>
            <person name="Diallinas G."/>
            <person name="Emri T."/>
            <person name="Fekete E."/>
            <person name="Flipphi M."/>
            <person name="Freyberg S."/>
            <person name="Gallo A."/>
            <person name="Gournas C."/>
            <person name="Habgood R."/>
            <person name="Hainaut M."/>
            <person name="Harispe M.L."/>
            <person name="Henrissat B."/>
            <person name="Hilden K.S."/>
            <person name="Hope R."/>
            <person name="Hossain A."/>
            <person name="Karabika E."/>
            <person name="Karaffa L."/>
            <person name="Karanyi Z."/>
            <person name="Krasevec N."/>
            <person name="Kuo A."/>
            <person name="Kusch H."/>
            <person name="LaButti K."/>
            <person name="Lagendijk E.L."/>
            <person name="Lapidus A."/>
            <person name="Levasseur A."/>
            <person name="Lindquist E."/>
            <person name="Lipzen A."/>
            <person name="Logrieco A.F."/>
            <person name="MacCabe A."/>
            <person name="Maekelae M.R."/>
            <person name="Malavazi I."/>
            <person name="Melin P."/>
            <person name="Meyer V."/>
            <person name="Mielnichuk N."/>
            <person name="Miskei M."/>
            <person name="Molnar A.P."/>
            <person name="Mule G."/>
            <person name="Ngan C.Y."/>
            <person name="Orejas M."/>
            <person name="Orosz E."/>
            <person name="Ouedraogo J.P."/>
            <person name="Overkamp K.M."/>
            <person name="Park H.-S."/>
            <person name="Perrone G."/>
            <person name="Piumi F."/>
            <person name="Punt P.J."/>
            <person name="Ram A.F."/>
            <person name="Ramon A."/>
            <person name="Rauscher S."/>
            <person name="Record E."/>
            <person name="Riano-Pachon D.M."/>
            <person name="Robert V."/>
            <person name="Roehrig J."/>
            <person name="Ruller R."/>
            <person name="Salamov A."/>
            <person name="Salih N.S."/>
            <person name="Samson R.A."/>
            <person name="Sandor E."/>
            <person name="Sanguinetti M."/>
            <person name="Schuetze T."/>
            <person name="Sepcic K."/>
            <person name="Shelest E."/>
            <person name="Sherlock G."/>
            <person name="Sophianopoulou V."/>
            <person name="Squina F.M."/>
            <person name="Sun H."/>
            <person name="Susca A."/>
            <person name="Todd R.B."/>
            <person name="Tsang A."/>
            <person name="Unkles S.E."/>
            <person name="van de Wiele N."/>
            <person name="van Rossen-Uffink D."/>
            <person name="Oliveira J.V."/>
            <person name="Vesth T.C."/>
            <person name="Visser J."/>
            <person name="Yu J.-H."/>
            <person name="Zhou M."/>
            <person name="Andersen M.R."/>
            <person name="Archer D.B."/>
            <person name="Baker S.E."/>
            <person name="Benoit I."/>
            <person name="Brakhage A.A."/>
            <person name="Braus G.H."/>
            <person name="Fischer R."/>
            <person name="Frisvad J.C."/>
            <person name="Goldman G.H."/>
            <person name="Houbraken J."/>
            <person name="Oakley B."/>
            <person name="Pocsi I."/>
            <person name="Scazzocchio C."/>
            <person name="Seiboth B."/>
            <person name="vanKuyk P.A."/>
            <person name="Wortman J."/>
            <person name="Dyer P.S."/>
            <person name="Grigoriev I.V."/>
        </authorList>
    </citation>
    <scope>NUCLEOTIDE SEQUENCE [LARGE SCALE GENOMIC DNA]</scope>
    <source>
        <strain evidence="11">CBS 506.65</strain>
    </source>
</reference>
<evidence type="ECO:0000256" key="2">
    <source>
        <dbReference type="ARBA" id="ARBA00007324"/>
    </source>
</evidence>
<dbReference type="RefSeq" id="XP_022580620.1">
    <property type="nucleotide sequence ID" value="XM_022726810.1"/>
</dbReference>
<dbReference type="Proteomes" id="UP000184188">
    <property type="component" value="Unassembled WGS sequence"/>
</dbReference>
<dbReference type="GO" id="GO:0045047">
    <property type="term" value="P:protein targeting to ER"/>
    <property type="evidence" value="ECO:0007669"/>
    <property type="project" value="TreeGrafter"/>
</dbReference>